<organism evidence="2 3">
    <name type="scientific">Terrihalobacillus insolitus</name>
    <dbReference type="NCBI Taxonomy" id="2950438"/>
    <lineage>
        <taxon>Bacteria</taxon>
        <taxon>Bacillati</taxon>
        <taxon>Bacillota</taxon>
        <taxon>Bacilli</taxon>
        <taxon>Bacillales</taxon>
        <taxon>Bacillaceae</taxon>
        <taxon>Terrihalobacillus</taxon>
    </lineage>
</organism>
<dbReference type="AlphaFoldDB" id="A0A9X4AM30"/>
<dbReference type="InterPro" id="IPR051910">
    <property type="entry name" value="ComF/GntX_DNA_util-trans"/>
</dbReference>
<dbReference type="PANTHER" id="PTHR47505">
    <property type="entry name" value="DNA UTILIZATION PROTEIN YHGH"/>
    <property type="match status" value="1"/>
</dbReference>
<dbReference type="Gene3D" id="3.40.50.2020">
    <property type="match status" value="1"/>
</dbReference>
<dbReference type="Proteomes" id="UP001145050">
    <property type="component" value="Unassembled WGS sequence"/>
</dbReference>
<gene>
    <name evidence="2" type="ORF">NC797_01010</name>
</gene>
<evidence type="ECO:0000256" key="1">
    <source>
        <dbReference type="ARBA" id="ARBA00008007"/>
    </source>
</evidence>
<dbReference type="PANTHER" id="PTHR47505:SF1">
    <property type="entry name" value="DNA UTILIZATION PROTEIN YHGH"/>
    <property type="match status" value="1"/>
</dbReference>
<protein>
    <submittedName>
        <fullName evidence="2">ComF family protein</fullName>
    </submittedName>
</protein>
<accession>A0A9X4AM30</accession>
<comment type="similarity">
    <text evidence="1">Belongs to the ComF/GntX family.</text>
</comment>
<reference evidence="2" key="1">
    <citation type="submission" date="2022-06" db="EMBL/GenBank/DDBJ databases">
        <title>Aquibacillus sp. a new bacterium isolated from soil saline samples.</title>
        <authorList>
            <person name="Galisteo C."/>
            <person name="De La Haba R."/>
            <person name="Sanchez-Porro C."/>
            <person name="Ventosa A."/>
        </authorList>
    </citation>
    <scope>NUCLEOTIDE SEQUENCE</scope>
    <source>
        <strain evidence="2">3ASR75-11</strain>
    </source>
</reference>
<evidence type="ECO:0000313" key="3">
    <source>
        <dbReference type="Proteomes" id="UP001145050"/>
    </source>
</evidence>
<dbReference type="InterPro" id="IPR000836">
    <property type="entry name" value="PRTase_dom"/>
</dbReference>
<dbReference type="RefSeq" id="WP_272434735.1">
    <property type="nucleotide sequence ID" value="NZ_JAMQKB010000001.1"/>
</dbReference>
<dbReference type="EMBL" id="JAMQKB010000001">
    <property type="protein sequence ID" value="MDC3423085.1"/>
    <property type="molecule type" value="Genomic_DNA"/>
</dbReference>
<keyword evidence="3" id="KW-1185">Reference proteome</keyword>
<dbReference type="InterPro" id="IPR029057">
    <property type="entry name" value="PRTase-like"/>
</dbReference>
<name>A0A9X4AM30_9BACI</name>
<dbReference type="SUPFAM" id="SSF53271">
    <property type="entry name" value="PRTase-like"/>
    <property type="match status" value="1"/>
</dbReference>
<proteinExistence type="inferred from homology"/>
<sequence>MFCIWCDTEIMIEVNWNNLFYPDHPKPLCDQCETKLDFLSGNQCTLCGRNWDFGNRCRDCARWEKDPEWQGVLTFNRSVFSYSKAIQEMVAKWKYRGDYVLVESFRQGFQAAFTKQFSFLEVAVIVPIPLSLERLSERGFNQAEALADFLNATTIQALTRIHGEKQSKKTRRERLVSTNPFEVVTHIKTPVILIDDIYTTGITIRHAAKKLRDAGCPEVYSFTLIRG</sequence>
<dbReference type="CDD" id="cd06223">
    <property type="entry name" value="PRTases_typeI"/>
    <property type="match status" value="1"/>
</dbReference>
<comment type="caution">
    <text evidence="2">The sequence shown here is derived from an EMBL/GenBank/DDBJ whole genome shotgun (WGS) entry which is preliminary data.</text>
</comment>
<evidence type="ECO:0000313" key="2">
    <source>
        <dbReference type="EMBL" id="MDC3423085.1"/>
    </source>
</evidence>